<dbReference type="GO" id="GO:0042791">
    <property type="term" value="P:5S class rRNA transcription by RNA polymerase III"/>
    <property type="evidence" value="ECO:0007669"/>
    <property type="project" value="TreeGrafter"/>
</dbReference>
<dbReference type="InterPro" id="IPR044210">
    <property type="entry name" value="Tfc3-like"/>
</dbReference>
<evidence type="ECO:0000256" key="3">
    <source>
        <dbReference type="ARBA" id="ARBA00023125"/>
    </source>
</evidence>
<organism evidence="9">
    <name type="scientific">Apis mellifera</name>
    <name type="common">Honeybee</name>
    <dbReference type="NCBI Taxonomy" id="7460"/>
    <lineage>
        <taxon>Eukaryota</taxon>
        <taxon>Metazoa</taxon>
        <taxon>Ecdysozoa</taxon>
        <taxon>Arthropoda</taxon>
        <taxon>Hexapoda</taxon>
        <taxon>Insecta</taxon>
        <taxon>Pterygota</taxon>
        <taxon>Neoptera</taxon>
        <taxon>Endopterygota</taxon>
        <taxon>Hymenoptera</taxon>
        <taxon>Apocrita</taxon>
        <taxon>Aculeata</taxon>
        <taxon>Apoidea</taxon>
        <taxon>Anthophila</taxon>
        <taxon>Apidae</taxon>
        <taxon>Apis</taxon>
    </lineage>
</organism>
<evidence type="ECO:0000256" key="6">
    <source>
        <dbReference type="SAM" id="MobiDB-lite"/>
    </source>
</evidence>
<accession>A0A7M7GSR4</accession>
<dbReference type="Proteomes" id="UP000005203">
    <property type="component" value="Linkage group LG16"/>
</dbReference>
<evidence type="ECO:0000259" key="7">
    <source>
        <dbReference type="Pfam" id="PF04182"/>
    </source>
</evidence>
<dbReference type="Pfam" id="PF24101">
    <property type="entry name" value="WHD_GTF3C1"/>
    <property type="match status" value="1"/>
</dbReference>
<accession>A0A8B6YXC6</accession>
<proteinExistence type="predicted"/>
<dbReference type="InterPro" id="IPR007309">
    <property type="entry name" value="TFIIIC_Bblock-bd"/>
</dbReference>
<feature type="compositionally biased region" description="Basic and acidic residues" evidence="6">
    <location>
        <begin position="2127"/>
        <end position="2149"/>
    </location>
</feature>
<sequence length="2314" mass="271314">MVSYPSINLVDSIIDEVALEGLDGITIEALWLRLAHRLHNPLPFSKPFMIQIWSICVQIREFAFYELEIAREALEIFDRYKFVDPDLGTILEPESVPLDIYPHCPINDVVNGIKGSCSTYYVRKDITGFIRSFTLDEVTEKYGQKLVIVASQSARNYALMGCEVSPILELNIMQYCFLERVGRSRYHGEVTQGKLSLSALKEDPKSLFYYRKFLLRHKLITKQIHHQRSGICSSNGSLLHLPRFFVERKPKIIFLAEEVIKILKSKPNYVAEYDEIKRKLQIKNAIKKLFKTPFFQKVVRTDIRVPYRTLYPNATPIEWQRKNTPTKEKRIKVVQLLSPNIDILEAWNKEEIQEEDESQELDISNHKYSVPYFKQTYRIIEADKNGISQGKLAKIMGLTKLQSRTILRNIVKKNMVATYMNDIGRQRLTKYVSKRYEKTSNLSKQFKEEIHKIKEFTKQITTESDDLEKTKMITQKEKNTVTNNEEKENMEVNKDNSIEKASNTKVTIELQKIFYVVNQILYKYRITMRPNRYKRTFCNYLSCQTNKIPIKEKNLYSNNILSQISELSKDEKAVAVYNNIKVDLTILKSTNEEKSENEMYGFLEDVQNSEKRSVTNITYRLLRRANMIIQSVKEHQVIDDMTKLMKMIYEEEDKEGYDVKIDKKSLIRLLQKLAKDNLVKLIKIILSGNGREKHLTFICDPNIAINSTVIQSAVEQVKLKFYLISAQKSKTSTKRSENTIFDSSKNYNIDAKLASENNQFTTIPSGSKCGPRISRKYGYSPKFLRMQALHIFLFYLVYDHPGDRILSKAEQIKILRNNDFNITEELAEEFSTIYTKDISWKMFIPPLPHYNGWPQGWALMCDVLLRLPLSIFLKIHYLSFEIPEIDRYINHPIRKHYLVKDLPTDIRNSLLYARKYIFHIHETVTRLCYIGLIQFGPQKLKEKDQVFIYVNRHTELMDTTSSAPGYHIIEDKLYPIIKYNFDEIQVVEKYWYDMWNTCINTPLGGRLVVQGKDIILEDLNKKTDMIQAVVARTAEEAMKLDTGKVPGDRKGAAGIDSAIFAHLKRNWNWTSSNFRVQQTKKQENIIYERDMYFAKMKAKPIKFTEFPGLKTVFGPSSLNATELRKKVQIKNNDNLEHQQDKYEALICQRSTKQKSYVRRVLPRKCKNKKRIKYDEVDCRALQRMHKLRVDWEPYEDKILLVCKVAMVYLCPNPRKQVIPFSAVRDVLRTYSYTSNNKTSRACQRRLLYMLRQQRNVNTVALGVEELKQNFFLKRRFDGIVEKLKEEYKNYHEYEKQITEAFKSLVAYITKKYYDISDVVSKEPLPVPKTVQEFNLFYKVIHPSKPFYNRGFTKDIRNINDIYSAVINSVIHSSMCCGKDRRSWAYQLFKIYQQYPEILLKNAMAKIRSDQMVTIKKDHLTTIRKYGNYMPLSSSQYQLSSNYIYKFHTKWPYDIFKESYDVFFKLSNWYCHNQITDQNKTSNNFNGIEILPITGGLIGAIHDYIIRDQIDFDIEIPDQIIMLDSRLKEKDETYFRIAKRYQDVLVSLDNLKFVKESSLQDNSVMTNLEEHNRCFGSEIDTLNYNDIHIDGKSDKYGFSDLDADKNTFQEYEGEKRNFGEKHFTDCDELNFDSDEENGRNVIDDEQNIIKFQDGTKIALNNDDIERSIYDEDSIMEIEEDKIYTSNNISLTDNKMEVENIGKNLNKSVESENIKYNCVLLSKNTSNKHENNILNVENSLTSSNLYLHPNINKEDKLVTSERKRQRNDDKQIFNLSESIPKKKKLNYEIINSEKTEETLQSNDVSIEVLNKIQNEDSRKHSNIEIIKTNDAEYINEKYISNKESEISLQSKINNEYAFTRVSDILQNIPIEQSYLNSYCKIDDSNVHKRYTRIALLRMREELSKLTVADSHHAHDYFVVNVFKIFYSLYRSNSINCEENEIFKGFSIPLDLLPLKINVANELIQEINKFAIFPKDSISFSDFKKNLSNDLNLNNVEAIYKFVYDKKEFGASIQELIDEFENTLKEDLYRIVSLFVDNYLFLRTGVTTVRYIHHDYVNSWLIHSYKIFRLEKESLIPIPKGTVYMTESKEILNKNINKDTIKESNQNLNSSIENKSKIICENETEETVESEIKNNENKHEDSNKDTSSHSDEEYNIQIKKRIQKKALKLLPQKDISKAVKQLDSNTKEVRVVIKPWIRIDGVLNRRVLDRMLGSILSYCLTHPGIPLIKIQNRFIPPLQPCHTRELVEMLIKLECLEKILIKKSRVTLFSKPSKVELKIANNDWATEEDIFLEPTNGAMLKFGIFLSTKMYNTDFIS</sequence>
<dbReference type="RefSeq" id="XP_006561386.2">
    <property type="nucleotide sequence ID" value="XM_006561323.3"/>
</dbReference>
<evidence type="ECO:0000313" key="11">
    <source>
        <dbReference type="RefSeq" id="XP_006561386.2"/>
    </source>
</evidence>
<name>A0A7M7GSR4_APIME</name>
<dbReference type="CDD" id="cd16169">
    <property type="entry name" value="Tau138_eWH"/>
    <property type="match status" value="1"/>
</dbReference>
<keyword evidence="4" id="KW-0804">Transcription</keyword>
<feature type="domain" description="B-block binding subunit of TFIIIC" evidence="7">
    <location>
        <begin position="173"/>
        <end position="246"/>
    </location>
</feature>
<evidence type="ECO:0000256" key="5">
    <source>
        <dbReference type="ARBA" id="ARBA00023242"/>
    </source>
</evidence>
<evidence type="ECO:0000256" key="1">
    <source>
        <dbReference type="ARBA" id="ARBA00004123"/>
    </source>
</evidence>
<keyword evidence="2" id="KW-0597">Phosphoprotein</keyword>
<feature type="domain" description="GTF3C1 extended winged-helix" evidence="8">
    <location>
        <begin position="617"/>
        <end position="721"/>
    </location>
</feature>
<gene>
    <name evidence="11" type="primary">LOC100577886</name>
</gene>
<keyword evidence="5" id="KW-0539">Nucleus</keyword>
<dbReference type="Pfam" id="PF04182">
    <property type="entry name" value="B-block_TFIIIC"/>
    <property type="match status" value="1"/>
</dbReference>
<dbReference type="PANTHER" id="PTHR15180">
    <property type="entry name" value="GENERAL TRANSCRIPTION FACTOR 3C POLYPEPTIDE 1"/>
    <property type="match status" value="1"/>
</dbReference>
<protein>
    <submittedName>
        <fullName evidence="11">General transcription factor 3C polypeptide 1</fullName>
    </submittedName>
</protein>
<dbReference type="GO" id="GO:0003677">
    <property type="term" value="F:DNA binding"/>
    <property type="evidence" value="ECO:0007669"/>
    <property type="project" value="UniProtKB-KW"/>
</dbReference>
<reference evidence="9" key="1">
    <citation type="submission" date="2021-01" db="UniProtKB">
        <authorList>
            <consortium name="EnsemblMetazoa"/>
        </authorList>
    </citation>
    <scope>IDENTIFICATION</scope>
    <source>
        <strain evidence="9">DH4</strain>
    </source>
</reference>
<evidence type="ECO:0000256" key="4">
    <source>
        <dbReference type="ARBA" id="ARBA00023163"/>
    </source>
</evidence>
<dbReference type="GO" id="GO:0006384">
    <property type="term" value="P:transcription initiation at RNA polymerase III promoter"/>
    <property type="evidence" value="ECO:0007669"/>
    <property type="project" value="InterPro"/>
</dbReference>
<evidence type="ECO:0000256" key="2">
    <source>
        <dbReference type="ARBA" id="ARBA00022553"/>
    </source>
</evidence>
<dbReference type="OrthoDB" id="68020at2759"/>
<dbReference type="InterPro" id="IPR056467">
    <property type="entry name" value="eWH_GTF3C1"/>
</dbReference>
<reference evidence="11" key="2">
    <citation type="submission" date="2025-04" db="UniProtKB">
        <authorList>
            <consortium name="RefSeq"/>
        </authorList>
    </citation>
    <scope>IDENTIFICATION</scope>
    <source>
        <strain evidence="11">DH4</strain>
        <tissue evidence="11">Whole body</tissue>
    </source>
</reference>
<dbReference type="GO" id="GO:0005634">
    <property type="term" value="C:nucleus"/>
    <property type="evidence" value="ECO:0007669"/>
    <property type="project" value="UniProtKB-SubCell"/>
</dbReference>
<dbReference type="GeneID" id="100577886"/>
<comment type="subcellular location">
    <subcellularLocation>
        <location evidence="1">Nucleus</location>
    </subcellularLocation>
</comment>
<dbReference type="KEGG" id="ame:100577886"/>
<evidence type="ECO:0000313" key="10">
    <source>
        <dbReference type="Proteomes" id="UP000005203"/>
    </source>
</evidence>
<keyword evidence="10" id="KW-1185">Reference proteome</keyword>
<keyword evidence="3" id="KW-0238">DNA-binding</keyword>
<dbReference type="EnsemblMetazoa" id="XM_006561323">
    <property type="protein sequence ID" value="XP_006561386"/>
    <property type="gene ID" value="LOC100577886"/>
</dbReference>
<dbReference type="GO" id="GO:0000127">
    <property type="term" value="C:transcription factor TFIIIC complex"/>
    <property type="evidence" value="ECO:0007669"/>
    <property type="project" value="InterPro"/>
</dbReference>
<feature type="region of interest" description="Disordered" evidence="6">
    <location>
        <begin position="2123"/>
        <end position="2149"/>
    </location>
</feature>
<evidence type="ECO:0000313" key="9">
    <source>
        <dbReference type="EnsemblMetazoa" id="XP_006561386"/>
    </source>
</evidence>
<dbReference type="InterPro" id="IPR035625">
    <property type="entry name" value="Tfc3-like_eWH"/>
</dbReference>
<evidence type="ECO:0000259" key="8">
    <source>
        <dbReference type="Pfam" id="PF24101"/>
    </source>
</evidence>
<dbReference type="PANTHER" id="PTHR15180:SF1">
    <property type="entry name" value="GENERAL TRANSCRIPTION FACTOR 3C POLYPEPTIDE 1"/>
    <property type="match status" value="1"/>
</dbReference>